<evidence type="ECO:0000256" key="9">
    <source>
        <dbReference type="PROSITE-ProRule" id="PRU00108"/>
    </source>
</evidence>
<evidence type="ECO:0000256" key="6">
    <source>
        <dbReference type="ARBA" id="ARBA00023159"/>
    </source>
</evidence>
<dbReference type="SUPFAM" id="SSF46689">
    <property type="entry name" value="Homeodomain-like"/>
    <property type="match status" value="1"/>
</dbReference>
<dbReference type="GO" id="GO:0000978">
    <property type="term" value="F:RNA polymerase II cis-regulatory region sequence-specific DNA binding"/>
    <property type="evidence" value="ECO:0007669"/>
    <property type="project" value="TreeGrafter"/>
</dbReference>
<sequence>MTTTYHHLRNDRLDIFDYTKVFMKHSEIGAEMEQNVFNQKHFHDLSYRSKDRYRTELARTFYEPVTANFTHAPPGGGICPFSITSTDDQNFGNDGSSTKDPLQSIQAMHFLASPSNPSPGWCRQSELHRVDNSAQNLELFAQRSPASHMDRNPDNSSLFASVWRSKSKELSRGWQQKEGCLPIEGKPEPVPLERTNREKLGYVSENSAVETPSRNSSEASSSQLAYSFTGNSLPQSNDEFSEENNPTGMSCMATQPMSGCYDTCATFPSENQDIHSWKVQQIFQASYSSGEATGMSDWGSNERTSANTESLLLHRFPNLQIPSYAQLLESSLVNYNQSMNSFPSHSPSAKPMQIDGLAKTSNHHGWLPADWPLSLFTGNYAGYPTTSSISPTKTQFSDPNGEMHQLQFCNQNAPRTYYPPCTSRVSPDPQTRLANPAFFPASTTGCPWSPCPPDSLRITKPRRHNQRYCKRTSSSSPAVSTGKSTKFGDASVNCENCTDVDHLYPTGCLPLLHKSKRMNDEHLMPDGVSETDDYGDETMTCADSVDFAGRPRKERTAFTKQQIAELEREFTLHSYLTRLRRYEISVALNLTERQVKVWFQNRRMKFKRMRGVGPVKEQEGSDVSQNIQPLE</sequence>
<dbReference type="InterPro" id="IPR001356">
    <property type="entry name" value="HD"/>
</dbReference>
<dbReference type="PRINTS" id="PR00024">
    <property type="entry name" value="HOMEOBOX"/>
</dbReference>
<dbReference type="Gene3D" id="1.10.10.60">
    <property type="entry name" value="Homeodomain-like"/>
    <property type="match status" value="1"/>
</dbReference>
<reference evidence="13" key="1">
    <citation type="submission" date="2024-06" db="EMBL/GenBank/DDBJ databases">
        <authorList>
            <person name="Liu X."/>
            <person name="Lenzi L."/>
            <person name="Haldenby T S."/>
            <person name="Uol C."/>
        </authorList>
    </citation>
    <scope>NUCLEOTIDE SEQUENCE</scope>
</reference>
<keyword evidence="4 9" id="KW-0238">DNA-binding</keyword>
<feature type="DNA-binding region" description="Homeobox" evidence="9">
    <location>
        <begin position="551"/>
        <end position="610"/>
    </location>
</feature>
<evidence type="ECO:0000256" key="3">
    <source>
        <dbReference type="ARBA" id="ARBA00023015"/>
    </source>
</evidence>
<accession>A0AAV2TJB4</accession>
<feature type="region of interest" description="Disordered" evidence="11">
    <location>
        <begin position="610"/>
        <end position="631"/>
    </location>
</feature>
<dbReference type="Proteomes" id="UP001497525">
    <property type="component" value="Unassembled WGS sequence"/>
</dbReference>
<evidence type="ECO:0000256" key="7">
    <source>
        <dbReference type="ARBA" id="ARBA00023163"/>
    </source>
</evidence>
<evidence type="ECO:0000313" key="13">
    <source>
        <dbReference type="EMBL" id="CAL5137562.1"/>
    </source>
</evidence>
<feature type="compositionally biased region" description="Polar residues" evidence="11">
    <location>
        <begin position="471"/>
        <end position="484"/>
    </location>
</feature>
<keyword evidence="8 9" id="KW-0539">Nucleus</keyword>
<feature type="compositionally biased region" description="Polar residues" evidence="11">
    <location>
        <begin position="228"/>
        <end position="246"/>
    </location>
</feature>
<dbReference type="GO" id="GO:0045944">
    <property type="term" value="P:positive regulation of transcription by RNA polymerase II"/>
    <property type="evidence" value="ECO:0007669"/>
    <property type="project" value="InterPro"/>
</dbReference>
<dbReference type="Pfam" id="PF00046">
    <property type="entry name" value="Homeodomain"/>
    <property type="match status" value="1"/>
</dbReference>
<feature type="region of interest" description="Disordered" evidence="11">
    <location>
        <begin position="464"/>
        <end position="485"/>
    </location>
</feature>
<dbReference type="SMART" id="SM00389">
    <property type="entry name" value="HOX"/>
    <property type="match status" value="1"/>
</dbReference>
<dbReference type="InterPro" id="IPR020479">
    <property type="entry name" value="HD_metazoa"/>
</dbReference>
<dbReference type="InterPro" id="IPR042634">
    <property type="entry name" value="MOX-1/MOX-2"/>
</dbReference>
<dbReference type="CDD" id="cd00086">
    <property type="entry name" value="homeodomain"/>
    <property type="match status" value="1"/>
</dbReference>
<dbReference type="GO" id="GO:0000981">
    <property type="term" value="F:DNA-binding transcription factor activity, RNA polymerase II-specific"/>
    <property type="evidence" value="ECO:0007669"/>
    <property type="project" value="InterPro"/>
</dbReference>
<evidence type="ECO:0000256" key="11">
    <source>
        <dbReference type="SAM" id="MobiDB-lite"/>
    </source>
</evidence>
<dbReference type="PANTHER" id="PTHR24328">
    <property type="entry name" value="HOMEOBOX PROTEIN MOX"/>
    <property type="match status" value="1"/>
</dbReference>
<name>A0AAV2TJB4_CALDB</name>
<keyword evidence="2" id="KW-0217">Developmental protein</keyword>
<keyword evidence="7" id="KW-0804">Transcription</keyword>
<evidence type="ECO:0000256" key="8">
    <source>
        <dbReference type="ARBA" id="ARBA00023242"/>
    </source>
</evidence>
<dbReference type="PROSITE" id="PS00027">
    <property type="entry name" value="HOMEOBOX_1"/>
    <property type="match status" value="1"/>
</dbReference>
<evidence type="ECO:0000256" key="2">
    <source>
        <dbReference type="ARBA" id="ARBA00022473"/>
    </source>
</evidence>
<evidence type="ECO:0000256" key="1">
    <source>
        <dbReference type="ARBA" id="ARBA00004123"/>
    </source>
</evidence>
<feature type="domain" description="Homeobox" evidence="12">
    <location>
        <begin position="549"/>
        <end position="609"/>
    </location>
</feature>
<comment type="subcellular location">
    <subcellularLocation>
        <location evidence="1 9 10">Nucleus</location>
    </subcellularLocation>
</comment>
<keyword evidence="6" id="KW-0010">Activator</keyword>
<keyword evidence="3" id="KW-0805">Transcription regulation</keyword>
<dbReference type="GO" id="GO:0005634">
    <property type="term" value="C:nucleus"/>
    <property type="evidence" value="ECO:0007669"/>
    <property type="project" value="UniProtKB-SubCell"/>
</dbReference>
<evidence type="ECO:0000256" key="4">
    <source>
        <dbReference type="ARBA" id="ARBA00023125"/>
    </source>
</evidence>
<dbReference type="PROSITE" id="PS50071">
    <property type="entry name" value="HOMEOBOX_2"/>
    <property type="match status" value="1"/>
</dbReference>
<dbReference type="AlphaFoldDB" id="A0AAV2TJB4"/>
<evidence type="ECO:0000256" key="5">
    <source>
        <dbReference type="ARBA" id="ARBA00023155"/>
    </source>
</evidence>
<evidence type="ECO:0000313" key="14">
    <source>
        <dbReference type="Proteomes" id="UP001497525"/>
    </source>
</evidence>
<dbReference type="InterPro" id="IPR017970">
    <property type="entry name" value="Homeobox_CS"/>
</dbReference>
<evidence type="ECO:0000259" key="12">
    <source>
        <dbReference type="PROSITE" id="PS50071"/>
    </source>
</evidence>
<dbReference type="EMBL" id="CAXLJL010000412">
    <property type="protein sequence ID" value="CAL5137562.1"/>
    <property type="molecule type" value="Genomic_DNA"/>
</dbReference>
<comment type="caution">
    <text evidence="13">The sequence shown here is derived from an EMBL/GenBank/DDBJ whole genome shotgun (WGS) entry which is preliminary data.</text>
</comment>
<feature type="compositionally biased region" description="Low complexity" evidence="11">
    <location>
        <begin position="213"/>
        <end position="227"/>
    </location>
</feature>
<feature type="compositionally biased region" description="Polar residues" evidence="11">
    <location>
        <begin position="621"/>
        <end position="631"/>
    </location>
</feature>
<proteinExistence type="predicted"/>
<dbReference type="InterPro" id="IPR009057">
    <property type="entry name" value="Homeodomain-like_sf"/>
</dbReference>
<evidence type="ECO:0000256" key="10">
    <source>
        <dbReference type="RuleBase" id="RU000682"/>
    </source>
</evidence>
<dbReference type="PANTHER" id="PTHR24328:SF7">
    <property type="entry name" value="BUTTONLESS"/>
    <property type="match status" value="1"/>
</dbReference>
<feature type="region of interest" description="Disordered" evidence="11">
    <location>
        <begin position="180"/>
        <end position="246"/>
    </location>
</feature>
<keyword evidence="5 9" id="KW-0371">Homeobox</keyword>
<organism evidence="13 14">
    <name type="scientific">Calicophoron daubneyi</name>
    <name type="common">Rumen fluke</name>
    <name type="synonym">Paramphistomum daubneyi</name>
    <dbReference type="NCBI Taxonomy" id="300641"/>
    <lineage>
        <taxon>Eukaryota</taxon>
        <taxon>Metazoa</taxon>
        <taxon>Spiralia</taxon>
        <taxon>Lophotrochozoa</taxon>
        <taxon>Platyhelminthes</taxon>
        <taxon>Trematoda</taxon>
        <taxon>Digenea</taxon>
        <taxon>Plagiorchiida</taxon>
        <taxon>Pronocephalata</taxon>
        <taxon>Paramphistomoidea</taxon>
        <taxon>Paramphistomidae</taxon>
        <taxon>Calicophoron</taxon>
    </lineage>
</organism>
<gene>
    <name evidence="13" type="ORF">CDAUBV1_LOCUS11859</name>
</gene>
<protein>
    <recommendedName>
        <fullName evidence="12">Homeobox domain-containing protein</fullName>
    </recommendedName>
</protein>